<comment type="cofactor">
    <cofactor evidence="15 16">
        <name>FAD</name>
        <dbReference type="ChEBI" id="CHEBI:57692"/>
    </cofactor>
    <text evidence="15 16">Binds 1 FAD per subunit.</text>
</comment>
<dbReference type="NCBIfam" id="NF000799">
    <property type="entry name" value="PRK00054.1-4"/>
    <property type="match status" value="1"/>
</dbReference>
<dbReference type="InterPro" id="IPR017927">
    <property type="entry name" value="FAD-bd_FR_type"/>
</dbReference>
<keyword evidence="20" id="KW-1185">Reference proteome</keyword>
<dbReference type="SUPFAM" id="SSF52343">
    <property type="entry name" value="Ferredoxin reductase-like, C-terminal NADP-linked domain"/>
    <property type="match status" value="1"/>
</dbReference>
<feature type="binding site" evidence="15 17">
    <location>
        <position position="250"/>
    </location>
    <ligand>
        <name>[2Fe-2S] cluster</name>
        <dbReference type="ChEBI" id="CHEBI:190135"/>
    </ligand>
</feature>
<feature type="binding site" evidence="15 16">
    <location>
        <begin position="71"/>
        <end position="74"/>
    </location>
    <ligand>
        <name>FAD</name>
        <dbReference type="ChEBI" id="CHEBI:57692"/>
    </ligand>
</feature>
<evidence type="ECO:0000256" key="13">
    <source>
        <dbReference type="ARBA" id="ARBA00069792"/>
    </source>
</evidence>
<keyword evidence="7 15" id="KW-0479">Metal-binding</keyword>
<evidence type="ECO:0000256" key="6">
    <source>
        <dbReference type="ARBA" id="ARBA00022714"/>
    </source>
</evidence>
<organism evidence="19 20">
    <name type="scientific">Vagococcus allomyrinae</name>
    <dbReference type="NCBI Taxonomy" id="2794353"/>
    <lineage>
        <taxon>Bacteria</taxon>
        <taxon>Bacillati</taxon>
        <taxon>Bacillota</taxon>
        <taxon>Bacilli</taxon>
        <taxon>Lactobacillales</taxon>
        <taxon>Enterococcaceae</taxon>
        <taxon>Vagococcus</taxon>
    </lineage>
</organism>
<dbReference type="InterPro" id="IPR017938">
    <property type="entry name" value="Riboflavin_synthase-like_b-brl"/>
</dbReference>
<keyword evidence="5 15" id="KW-0285">Flavoprotein</keyword>
<dbReference type="EMBL" id="JAEEGA010000015">
    <property type="protein sequence ID" value="MBP1043353.1"/>
    <property type="molecule type" value="Genomic_DNA"/>
</dbReference>
<evidence type="ECO:0000256" key="14">
    <source>
        <dbReference type="ARBA" id="ARBA00082223"/>
    </source>
</evidence>
<keyword evidence="11 15" id="KW-0408">Iron</keyword>
<dbReference type="GO" id="GO:0016491">
    <property type="term" value="F:oxidoreductase activity"/>
    <property type="evidence" value="ECO:0007669"/>
    <property type="project" value="InterPro"/>
</dbReference>
<dbReference type="GO" id="GO:0044205">
    <property type="term" value="P:'de novo' UMP biosynthetic process"/>
    <property type="evidence" value="ECO:0007669"/>
    <property type="project" value="UniProtKB-UniRule"/>
</dbReference>
<dbReference type="Gene3D" id="2.40.30.10">
    <property type="entry name" value="Translation factors"/>
    <property type="match status" value="1"/>
</dbReference>
<comment type="cofactor">
    <cofactor evidence="17">
        <name>[2Fe-2S] cluster</name>
        <dbReference type="ChEBI" id="CHEBI:190135"/>
    </cofactor>
    <text evidence="17">Binds 1 [2Fe-2S] cluster per subunit.</text>
</comment>
<evidence type="ECO:0000256" key="15">
    <source>
        <dbReference type="HAMAP-Rule" id="MF_01211"/>
    </source>
</evidence>
<dbReference type="InterPro" id="IPR023455">
    <property type="entry name" value="Dihydroorotate_DHASE_ETsu"/>
</dbReference>
<evidence type="ECO:0000256" key="3">
    <source>
        <dbReference type="ARBA" id="ARBA00011669"/>
    </source>
</evidence>
<dbReference type="GO" id="GO:0051537">
    <property type="term" value="F:2 iron, 2 sulfur cluster binding"/>
    <property type="evidence" value="ECO:0007669"/>
    <property type="project" value="UniProtKB-KW"/>
</dbReference>
<protein>
    <recommendedName>
        <fullName evidence="13 15">Dihydroorotate dehydrogenase B (NAD(+)), electron transfer subunit</fullName>
    </recommendedName>
    <alternativeName>
        <fullName evidence="14 15">Dihydroorotate oxidase B, electron transfer subunit</fullName>
    </alternativeName>
</protein>
<dbReference type="Pfam" id="PF00175">
    <property type="entry name" value="NAD_binding_1"/>
    <property type="match status" value="1"/>
</dbReference>
<dbReference type="NCBIfam" id="NF000797">
    <property type="entry name" value="PRK00054.1-2"/>
    <property type="match status" value="1"/>
</dbReference>
<dbReference type="PANTHER" id="PTHR43513">
    <property type="entry name" value="DIHYDROOROTATE DEHYDROGENASE B (NAD(+)), ELECTRON TRANSFER SUBUNIT"/>
    <property type="match status" value="1"/>
</dbReference>
<evidence type="ECO:0000256" key="17">
    <source>
        <dbReference type="PIRSR" id="PIRSR006816-2"/>
    </source>
</evidence>
<dbReference type="InterPro" id="IPR039261">
    <property type="entry name" value="FNR_nucleotide-bd"/>
</dbReference>
<dbReference type="CDD" id="cd06218">
    <property type="entry name" value="DHOD_e_trans"/>
    <property type="match status" value="1"/>
</dbReference>
<feature type="binding site" evidence="15 16">
    <location>
        <begin position="88"/>
        <end position="90"/>
    </location>
    <ligand>
        <name>FAD</name>
        <dbReference type="ChEBI" id="CHEBI:57692"/>
    </ligand>
</feature>
<feature type="binding site" evidence="15 17">
    <location>
        <position position="267"/>
    </location>
    <ligand>
        <name>[2Fe-2S] cluster</name>
        <dbReference type="ChEBI" id="CHEBI:190135"/>
    </ligand>
</feature>
<evidence type="ECO:0000313" key="20">
    <source>
        <dbReference type="Proteomes" id="UP000674938"/>
    </source>
</evidence>
<dbReference type="InterPro" id="IPR050353">
    <property type="entry name" value="PyrK_electron_transfer"/>
</dbReference>
<evidence type="ECO:0000256" key="11">
    <source>
        <dbReference type="ARBA" id="ARBA00023004"/>
    </source>
</evidence>
<dbReference type="PIRSF" id="PIRSF006816">
    <property type="entry name" value="Cyc3_hyd_g"/>
    <property type="match status" value="1"/>
</dbReference>
<dbReference type="InterPro" id="IPR001433">
    <property type="entry name" value="OxRdtase_FAD/NAD-bd"/>
</dbReference>
<dbReference type="FunFam" id="2.10.240.10:FF:000001">
    <property type="entry name" value="Dihydroorotate dehydrogenase B (NAD(+)), electron transfer subunit"/>
    <property type="match status" value="1"/>
</dbReference>
<keyword evidence="8 15" id="KW-0274">FAD</keyword>
<dbReference type="InterPro" id="IPR037117">
    <property type="entry name" value="Dihydroorotate_DH_ele_sf"/>
</dbReference>
<dbReference type="Gene3D" id="2.10.240.10">
    <property type="entry name" value="Dihydroorotate dehydrogenase, electron transfer subunit"/>
    <property type="match status" value="1"/>
</dbReference>
<evidence type="ECO:0000256" key="9">
    <source>
        <dbReference type="ARBA" id="ARBA00022975"/>
    </source>
</evidence>
<evidence type="ECO:0000256" key="2">
    <source>
        <dbReference type="ARBA" id="ARBA00006422"/>
    </source>
</evidence>
<evidence type="ECO:0000256" key="4">
    <source>
        <dbReference type="ARBA" id="ARBA00022448"/>
    </source>
</evidence>
<dbReference type="SUPFAM" id="SSF63380">
    <property type="entry name" value="Riboflavin synthase domain-like"/>
    <property type="match status" value="1"/>
</dbReference>
<name>A0A940PG76_9ENTE</name>
<evidence type="ECO:0000256" key="16">
    <source>
        <dbReference type="PIRSR" id="PIRSR006816-1"/>
    </source>
</evidence>
<evidence type="ECO:0000256" key="1">
    <source>
        <dbReference type="ARBA" id="ARBA00004715"/>
    </source>
</evidence>
<gene>
    <name evidence="15" type="primary">pyrK</name>
    <name evidence="19" type="ORF">I6N95_20225</name>
</gene>
<feature type="domain" description="FAD-binding FR-type" evidence="18">
    <location>
        <begin position="21"/>
        <end position="120"/>
    </location>
</feature>
<feature type="binding site" evidence="15 16">
    <location>
        <begin position="95"/>
        <end position="96"/>
    </location>
    <ligand>
        <name>FAD</name>
        <dbReference type="ChEBI" id="CHEBI:57692"/>
    </ligand>
</feature>
<sequence>MVRKTKEVSNVTRTKIRRLIMKQEMMTVVSQIQLAPNIYELVLTGELVKEMKVPGQFIHIKVPRADLLLRRPISLAKINLEKAECTIIYRVEGAGTADFSQLTTGDLLDVMGPLGNGFPITDISSEDIVFIIGGGIGVPPLYELSRQLKKRGAKVVHILGFAKQEVIFYEEAFKALDEVHISTDDGSYGTQGHVGNVLDRLLKEYQPTAVYSCGSNGLLKTVEANFHDHPRAYLSLEARMACGMGACYACVCHLQADETGKESKKVCDEGPVFATGEVRL</sequence>
<comment type="function">
    <text evidence="15">Responsible for channeling the electrons from the oxidation of dihydroorotate from the FMN redox center in the PyrD type B subunit to the ultimate electron acceptor NAD(+).</text>
</comment>
<evidence type="ECO:0000256" key="5">
    <source>
        <dbReference type="ARBA" id="ARBA00022630"/>
    </source>
</evidence>
<comment type="caution">
    <text evidence="19">The sequence shown here is derived from an EMBL/GenBank/DDBJ whole genome shotgun (WGS) entry which is preliminary data.</text>
</comment>
<dbReference type="GO" id="GO:0009055">
    <property type="term" value="F:electron transfer activity"/>
    <property type="evidence" value="ECO:0007669"/>
    <property type="project" value="UniProtKB-UniRule"/>
</dbReference>
<dbReference type="AlphaFoldDB" id="A0A940PG76"/>
<dbReference type="PROSITE" id="PS51384">
    <property type="entry name" value="FAD_FR"/>
    <property type="match status" value="1"/>
</dbReference>
<dbReference type="GO" id="GO:0050660">
    <property type="term" value="F:flavin adenine dinucleotide binding"/>
    <property type="evidence" value="ECO:0007669"/>
    <property type="project" value="InterPro"/>
</dbReference>
<proteinExistence type="inferred from homology"/>
<accession>A0A940PG76</accession>
<feature type="binding site" evidence="15 17">
    <location>
        <position position="242"/>
    </location>
    <ligand>
        <name>[2Fe-2S] cluster</name>
        <dbReference type="ChEBI" id="CHEBI:190135"/>
    </ligand>
</feature>
<comment type="pathway">
    <text evidence="1 15">Pyrimidine metabolism; UMP biosynthesis via de novo pathway; orotate from (S)-dihydroorotate (NAD(+) route): step 1/1.</text>
</comment>
<evidence type="ECO:0000256" key="8">
    <source>
        <dbReference type="ARBA" id="ARBA00022827"/>
    </source>
</evidence>
<dbReference type="HAMAP" id="MF_01211">
    <property type="entry name" value="DHODB_Fe_S_bind"/>
    <property type="match status" value="1"/>
</dbReference>
<reference evidence="19" key="1">
    <citation type="submission" date="2020-12" db="EMBL/GenBank/DDBJ databases">
        <title>Vagococcus allomyrinae sp. nov. and Enterococcus lavae sp. nov., isolated from the larvae of Allomyrina dichotoma.</title>
        <authorList>
            <person name="Lee S.D."/>
        </authorList>
    </citation>
    <scope>NUCLEOTIDE SEQUENCE</scope>
    <source>
        <strain evidence="19">BWB3-3</strain>
    </source>
</reference>
<keyword evidence="9 15" id="KW-0665">Pyrimidine biosynthesis</keyword>
<dbReference type="InterPro" id="IPR019480">
    <property type="entry name" value="Dihydroorotate_DH_Fe-S-bd"/>
</dbReference>
<dbReference type="Gene3D" id="3.40.50.80">
    <property type="entry name" value="Nucleotide-binding domain of ferredoxin-NADP reductase (FNR) module"/>
    <property type="match status" value="1"/>
</dbReference>
<dbReference type="PANTHER" id="PTHR43513:SF3">
    <property type="entry name" value="DIHYDROOROTATE DEHYDROGENASE B (NAD(+)), ELECTRON TRANSFER SUBUNIT-RELATED"/>
    <property type="match status" value="1"/>
</dbReference>
<dbReference type="Pfam" id="PF10418">
    <property type="entry name" value="DHODB_Fe-S_bind"/>
    <property type="match status" value="1"/>
</dbReference>
<dbReference type="InterPro" id="IPR012165">
    <property type="entry name" value="Cyt_c3_hydrogenase_gsu"/>
</dbReference>
<keyword evidence="10 15" id="KW-0249">Electron transport</keyword>
<feature type="binding site" evidence="15 17">
    <location>
        <position position="247"/>
    </location>
    <ligand>
        <name>[2Fe-2S] cluster</name>
        <dbReference type="ChEBI" id="CHEBI:190135"/>
    </ligand>
</feature>
<comment type="similarity">
    <text evidence="2 15">Belongs to the PyrK family.</text>
</comment>
<comment type="subunit">
    <text evidence="3 15">Heterotetramer of 2 PyrK and 2 PyrD type B subunits.</text>
</comment>
<keyword evidence="4 15" id="KW-0813">Transport</keyword>
<evidence type="ECO:0000256" key="12">
    <source>
        <dbReference type="ARBA" id="ARBA00023014"/>
    </source>
</evidence>
<evidence type="ECO:0000313" key="19">
    <source>
        <dbReference type="EMBL" id="MBP1043353.1"/>
    </source>
</evidence>
<evidence type="ECO:0000256" key="7">
    <source>
        <dbReference type="ARBA" id="ARBA00022723"/>
    </source>
</evidence>
<keyword evidence="6 15" id="KW-0001">2Fe-2S</keyword>
<dbReference type="GO" id="GO:0046872">
    <property type="term" value="F:metal ion binding"/>
    <property type="evidence" value="ECO:0007669"/>
    <property type="project" value="UniProtKB-KW"/>
</dbReference>
<keyword evidence="12 15" id="KW-0411">Iron-sulfur</keyword>
<comment type="cofactor">
    <cofactor evidence="15">
        <name>[2Fe-2S] cluster</name>
        <dbReference type="ChEBI" id="CHEBI:190135"/>
    </cofactor>
    <text evidence="15">Binds 1 [2Fe-2S] cluster per subunit.</text>
</comment>
<evidence type="ECO:0000256" key="10">
    <source>
        <dbReference type="ARBA" id="ARBA00022982"/>
    </source>
</evidence>
<evidence type="ECO:0000259" key="18">
    <source>
        <dbReference type="PROSITE" id="PS51384"/>
    </source>
</evidence>
<dbReference type="Proteomes" id="UP000674938">
    <property type="component" value="Unassembled WGS sequence"/>
</dbReference>